<sequence length="80" mass="8633">MSLEKLEIPTGKYKCINNVLGKGVMIGPGDVRNLRERGTGGVTYSGMRGKRCDNCLANCPLGGLMARIAEESKSIYPDVE</sequence>
<comment type="caution">
    <text evidence="1">The sequence shown here is derived from an EMBL/GenBank/DDBJ whole genome shotgun (WGS) entry which is preliminary data.</text>
</comment>
<protein>
    <recommendedName>
        <fullName evidence="3">4Fe-4S ferredoxin-type domain-containing protein</fullName>
    </recommendedName>
</protein>
<accession>A0A1F4ZB58</accession>
<reference evidence="1 2" key="1">
    <citation type="journal article" date="2016" name="Nat. Commun.">
        <title>Thousands of microbial genomes shed light on interconnected biogeochemical processes in an aquifer system.</title>
        <authorList>
            <person name="Anantharaman K."/>
            <person name="Brown C.T."/>
            <person name="Hug L.A."/>
            <person name="Sharon I."/>
            <person name="Castelle C.J."/>
            <person name="Probst A.J."/>
            <person name="Thomas B.C."/>
            <person name="Singh A."/>
            <person name="Wilkins M.J."/>
            <person name="Karaoz U."/>
            <person name="Brodie E.L."/>
            <person name="Williams K.H."/>
            <person name="Hubbard S.S."/>
            <person name="Banfield J.F."/>
        </authorList>
    </citation>
    <scope>NUCLEOTIDE SEQUENCE [LARGE SCALE GENOMIC DNA]</scope>
</reference>
<dbReference type="AlphaFoldDB" id="A0A1F4ZB58"/>
<proteinExistence type="predicted"/>
<name>A0A1F4ZB58_9BACT</name>
<dbReference type="Proteomes" id="UP000177080">
    <property type="component" value="Unassembled WGS sequence"/>
</dbReference>
<gene>
    <name evidence="1" type="ORF">A2989_02820</name>
</gene>
<dbReference type="EMBL" id="MEXN01000005">
    <property type="protein sequence ID" value="OGD03590.1"/>
    <property type="molecule type" value="Genomic_DNA"/>
</dbReference>
<evidence type="ECO:0008006" key="3">
    <source>
        <dbReference type="Google" id="ProtNLM"/>
    </source>
</evidence>
<organism evidence="1 2">
    <name type="scientific">Candidatus Amesbacteria bacterium RIFCSPLOWO2_01_FULL_48_25</name>
    <dbReference type="NCBI Taxonomy" id="1797259"/>
    <lineage>
        <taxon>Bacteria</taxon>
        <taxon>Candidatus Amesiibacteriota</taxon>
    </lineage>
</organism>
<evidence type="ECO:0000313" key="1">
    <source>
        <dbReference type="EMBL" id="OGD03590.1"/>
    </source>
</evidence>
<dbReference type="STRING" id="1797259.A2989_02820"/>
<evidence type="ECO:0000313" key="2">
    <source>
        <dbReference type="Proteomes" id="UP000177080"/>
    </source>
</evidence>